<comment type="caution">
    <text evidence="1">The sequence shown here is derived from an EMBL/GenBank/DDBJ whole genome shotgun (WGS) entry which is preliminary data.</text>
</comment>
<name>A0ABX1FFM4_9PSEU</name>
<accession>A0ABX1FFM4</accession>
<reference evidence="1 2" key="1">
    <citation type="submission" date="2019-08" db="EMBL/GenBank/DDBJ databases">
        <title>Lentzea from Indian Himalayas.</title>
        <authorList>
            <person name="Mandal S."/>
            <person name="Mallick Gupta A."/>
            <person name="Maiti P.K."/>
            <person name="Sarkar J."/>
            <person name="Mandal S."/>
        </authorList>
    </citation>
    <scope>NUCLEOTIDE SEQUENCE [LARGE SCALE GENOMIC DNA]</scope>
    <source>
        <strain evidence="1 2">PSKA42</strain>
    </source>
</reference>
<protein>
    <submittedName>
        <fullName evidence="1">PKD domain-containing protein</fullName>
    </submittedName>
</protein>
<dbReference type="SUPFAM" id="SSF49299">
    <property type="entry name" value="PKD domain"/>
    <property type="match status" value="1"/>
</dbReference>
<dbReference type="RefSeq" id="WP_167973753.1">
    <property type="nucleotide sequence ID" value="NZ_VSRL01000037.1"/>
</dbReference>
<dbReference type="EMBL" id="VSRL01000037">
    <property type="protein sequence ID" value="NKE57730.1"/>
    <property type="molecule type" value="Genomic_DNA"/>
</dbReference>
<dbReference type="Proteomes" id="UP001515943">
    <property type="component" value="Unassembled WGS sequence"/>
</dbReference>
<evidence type="ECO:0000313" key="1">
    <source>
        <dbReference type="EMBL" id="NKE57730.1"/>
    </source>
</evidence>
<proteinExistence type="predicted"/>
<organism evidence="1 2">
    <name type="scientific">Lentzea indica</name>
    <dbReference type="NCBI Taxonomy" id="2604800"/>
    <lineage>
        <taxon>Bacteria</taxon>
        <taxon>Bacillati</taxon>
        <taxon>Actinomycetota</taxon>
        <taxon>Actinomycetes</taxon>
        <taxon>Pseudonocardiales</taxon>
        <taxon>Pseudonocardiaceae</taxon>
        <taxon>Lentzea</taxon>
    </lineage>
</organism>
<dbReference type="InterPro" id="IPR035986">
    <property type="entry name" value="PKD_dom_sf"/>
</dbReference>
<keyword evidence="2" id="KW-1185">Reference proteome</keyword>
<sequence>MDVDPWDGLVGEKRTFTVTPNRTGVVSYVYKVGDEAEKQLPANADGSLTFEYTPTRKGDFIVRVASLNAAGVRSGWGETEILAEAPAPEVTSNDYKYEPGGAPGQAGTFTFSSPRLPVVSYKYNFDDEPWQTTTGTQVQWTPKKPGHHYLHVRGVTADGEETDERSYLFQVKPALPTVTSPQFPDGGPVTARPGEPIEFVVTPTLPGSHEVLWSISWGQTQVAPVGEDGKARFTHTVSSSSSFYLTVSSRTPDGVVSGTVERSYFVPQQ</sequence>
<gene>
    <name evidence="1" type="ORF">FXN61_13145</name>
</gene>
<evidence type="ECO:0000313" key="2">
    <source>
        <dbReference type="Proteomes" id="UP001515943"/>
    </source>
</evidence>